<dbReference type="InterPro" id="IPR001254">
    <property type="entry name" value="Trypsin_dom"/>
</dbReference>
<reference evidence="10 11" key="1">
    <citation type="journal article" date="2019" name="Commun. Biol.">
        <title>The bagworm genome reveals a unique fibroin gene that provides high tensile strength.</title>
        <authorList>
            <person name="Kono N."/>
            <person name="Nakamura H."/>
            <person name="Ohtoshi R."/>
            <person name="Tomita M."/>
            <person name="Numata K."/>
            <person name="Arakawa K."/>
        </authorList>
    </citation>
    <scope>NUCLEOTIDE SEQUENCE [LARGE SCALE GENOMIC DNA]</scope>
</reference>
<dbReference type="PROSITE" id="PS50240">
    <property type="entry name" value="TRYPSIN_DOM"/>
    <property type="match status" value="1"/>
</dbReference>
<dbReference type="Pfam" id="PF00089">
    <property type="entry name" value="Trypsin"/>
    <property type="match status" value="1"/>
</dbReference>
<feature type="chain" id="PRO_5020022431" evidence="8">
    <location>
        <begin position="25"/>
        <end position="297"/>
    </location>
</feature>
<feature type="signal peptide" evidence="8">
    <location>
        <begin position="1"/>
        <end position="24"/>
    </location>
</feature>
<dbReference type="Gene3D" id="2.40.10.10">
    <property type="entry name" value="Trypsin-like serine proteases"/>
    <property type="match status" value="1"/>
</dbReference>
<dbReference type="InterPro" id="IPR033116">
    <property type="entry name" value="TRYPSIN_SER"/>
</dbReference>
<dbReference type="PROSITE" id="PS00135">
    <property type="entry name" value="TRYPSIN_SER"/>
    <property type="match status" value="1"/>
</dbReference>
<evidence type="ECO:0000256" key="6">
    <source>
        <dbReference type="ARBA" id="ARBA00084094"/>
    </source>
</evidence>
<keyword evidence="7" id="KW-0378">Hydrolase</keyword>
<dbReference type="PROSITE" id="PS00134">
    <property type="entry name" value="TRYPSIN_HIS"/>
    <property type="match status" value="1"/>
</dbReference>
<dbReference type="InterPro" id="IPR043504">
    <property type="entry name" value="Peptidase_S1_PA_chymotrypsin"/>
</dbReference>
<evidence type="ECO:0000313" key="10">
    <source>
        <dbReference type="EMBL" id="GBP41780.1"/>
    </source>
</evidence>
<evidence type="ECO:0000313" key="11">
    <source>
        <dbReference type="Proteomes" id="UP000299102"/>
    </source>
</evidence>
<evidence type="ECO:0000256" key="1">
    <source>
        <dbReference type="ARBA" id="ARBA00004239"/>
    </source>
</evidence>
<dbReference type="InterPro" id="IPR009003">
    <property type="entry name" value="Peptidase_S1_PA"/>
</dbReference>
<dbReference type="STRING" id="151549.A0A4C1VTE3"/>
<dbReference type="PRINTS" id="PR00722">
    <property type="entry name" value="CHYMOTRYPSIN"/>
</dbReference>
<dbReference type="OrthoDB" id="5565075at2759"/>
<dbReference type="GO" id="GO:0006508">
    <property type="term" value="P:proteolysis"/>
    <property type="evidence" value="ECO:0007669"/>
    <property type="project" value="UniProtKB-KW"/>
</dbReference>
<dbReference type="InterPro" id="IPR001314">
    <property type="entry name" value="Peptidase_S1A"/>
</dbReference>
<keyword evidence="7" id="KW-0720">Serine protease</keyword>
<keyword evidence="4" id="KW-1199">Hemostasis impairing toxin</keyword>
<dbReference type="AlphaFoldDB" id="A0A4C1VTE3"/>
<proteinExistence type="predicted"/>
<evidence type="ECO:0000256" key="4">
    <source>
        <dbReference type="ARBA" id="ARBA00023240"/>
    </source>
</evidence>
<comment type="function">
    <text evidence="5">Fibrinolytic activity; shows preferential cleavage of Arg-Gly bonds in all three fibrinogen chains. Contact with the caterpillars causes severe bleeding, due the anticoagulant effect of the protein.</text>
</comment>
<evidence type="ECO:0000256" key="5">
    <source>
        <dbReference type="ARBA" id="ARBA00055534"/>
    </source>
</evidence>
<name>A0A4C1VTE3_EUMVA</name>
<dbReference type="EMBL" id="BGZK01000406">
    <property type="protein sequence ID" value="GBP41780.1"/>
    <property type="molecule type" value="Genomic_DNA"/>
</dbReference>
<organism evidence="10 11">
    <name type="scientific">Eumeta variegata</name>
    <name type="common">Bagworm moth</name>
    <name type="synonym">Eumeta japonica</name>
    <dbReference type="NCBI Taxonomy" id="151549"/>
    <lineage>
        <taxon>Eukaryota</taxon>
        <taxon>Metazoa</taxon>
        <taxon>Ecdysozoa</taxon>
        <taxon>Arthropoda</taxon>
        <taxon>Hexapoda</taxon>
        <taxon>Insecta</taxon>
        <taxon>Pterygota</taxon>
        <taxon>Neoptera</taxon>
        <taxon>Endopterygota</taxon>
        <taxon>Lepidoptera</taxon>
        <taxon>Glossata</taxon>
        <taxon>Ditrysia</taxon>
        <taxon>Tineoidea</taxon>
        <taxon>Psychidae</taxon>
        <taxon>Oiketicinae</taxon>
        <taxon>Eumeta</taxon>
    </lineage>
</organism>
<protein>
    <submittedName>
        <fullName evidence="10">Transmembrane protease serine 3</fullName>
    </submittedName>
</protein>
<accession>A0A4C1VTE3</accession>
<dbReference type="GO" id="GO:0004252">
    <property type="term" value="F:serine-type endopeptidase activity"/>
    <property type="evidence" value="ECO:0007669"/>
    <property type="project" value="InterPro"/>
</dbReference>
<keyword evidence="11" id="KW-1185">Reference proteome</keyword>
<dbReference type="CDD" id="cd00190">
    <property type="entry name" value="Tryp_SPc"/>
    <property type="match status" value="1"/>
</dbReference>
<evidence type="ECO:0000256" key="3">
    <source>
        <dbReference type="ARBA" id="ARBA00023157"/>
    </source>
</evidence>
<dbReference type="Proteomes" id="UP000299102">
    <property type="component" value="Unassembled WGS sequence"/>
</dbReference>
<keyword evidence="2" id="KW-0800">Toxin</keyword>
<keyword evidence="6" id="KW-1205">Fibrinolytic toxin</keyword>
<evidence type="ECO:0000256" key="8">
    <source>
        <dbReference type="SAM" id="SignalP"/>
    </source>
</evidence>
<keyword evidence="10" id="KW-0472">Membrane</keyword>
<dbReference type="GO" id="GO:0090729">
    <property type="term" value="F:toxin activity"/>
    <property type="evidence" value="ECO:0007669"/>
    <property type="project" value="UniProtKB-KW"/>
</dbReference>
<feature type="domain" description="Peptidase S1" evidence="9">
    <location>
        <begin position="63"/>
        <end position="297"/>
    </location>
</feature>
<dbReference type="PANTHER" id="PTHR24252:SF7">
    <property type="entry name" value="HYALIN"/>
    <property type="match status" value="1"/>
</dbReference>
<dbReference type="FunFam" id="2.40.10.10:FF:000068">
    <property type="entry name" value="transmembrane protease serine 2"/>
    <property type="match status" value="1"/>
</dbReference>
<keyword evidence="10" id="KW-0812">Transmembrane</keyword>
<evidence type="ECO:0000256" key="2">
    <source>
        <dbReference type="ARBA" id="ARBA00022656"/>
    </source>
</evidence>
<keyword evidence="3" id="KW-1015">Disulfide bond</keyword>
<dbReference type="SMART" id="SM00020">
    <property type="entry name" value="Tryp_SPc"/>
    <property type="match status" value="1"/>
</dbReference>
<comment type="caution">
    <text evidence="10">The sequence shown here is derived from an EMBL/GenBank/DDBJ whole genome shotgun (WGS) entry which is preliminary data.</text>
</comment>
<keyword evidence="7 10" id="KW-0645">Protease</keyword>
<dbReference type="InterPro" id="IPR018114">
    <property type="entry name" value="TRYPSIN_HIS"/>
</dbReference>
<evidence type="ECO:0000256" key="7">
    <source>
        <dbReference type="RuleBase" id="RU363034"/>
    </source>
</evidence>
<dbReference type="PANTHER" id="PTHR24252">
    <property type="entry name" value="ACROSIN-RELATED"/>
    <property type="match status" value="1"/>
</dbReference>
<dbReference type="GO" id="GO:0005576">
    <property type="term" value="C:extracellular region"/>
    <property type="evidence" value="ECO:0007669"/>
    <property type="project" value="UniProtKB-SubCell"/>
</dbReference>
<comment type="subcellular location">
    <subcellularLocation>
        <location evidence="1">Secreted</location>
        <location evidence="1">Extracellular space</location>
    </subcellularLocation>
</comment>
<keyword evidence="8" id="KW-0732">Signal</keyword>
<evidence type="ECO:0000259" key="9">
    <source>
        <dbReference type="PROSITE" id="PS50240"/>
    </source>
</evidence>
<dbReference type="SUPFAM" id="SSF50494">
    <property type="entry name" value="Trypsin-like serine proteases"/>
    <property type="match status" value="1"/>
</dbReference>
<sequence>MMKLPAINMMKLLIIVLILKAVFADVDLIENNTAYGYFEKFGIPEANRIRAIEEKYVEGGARIVGGTSTNLGQYPWQAGLIIDFATIDGRGVCGASLISPDRLVTAAHCWFDGRNQASKYTVVLGSTFLFYGGERFVTNIVVTHPRWIPLLVRNDIAIIYLTSPVSFSDILAPISLPEGDEDVYGYAIASGFGLTSDMGSIDTEQFLSHVTLQVISNSLCRWAFPGVVQDSHICTSGLGGVGACGGDSGGPLFTTSNDRTVLIGVTSFGSALGCSAGLPTVYTRITSYIDFIQQHLE</sequence>
<gene>
    <name evidence="10" type="primary">Tmprss3</name>
    <name evidence="10" type="ORF">EVAR_26902_1</name>
</gene>